<evidence type="ECO:0000256" key="3">
    <source>
        <dbReference type="ARBA" id="ARBA00023136"/>
    </source>
</evidence>
<dbReference type="AlphaFoldDB" id="A0A4T0X3F5"/>
<dbReference type="Pfam" id="PF12734">
    <property type="entry name" value="CYSTM"/>
    <property type="match status" value="1"/>
</dbReference>
<evidence type="ECO:0000256" key="4">
    <source>
        <dbReference type="SAM" id="MobiDB-lite"/>
    </source>
</evidence>
<dbReference type="Proteomes" id="UP000307173">
    <property type="component" value="Unassembled WGS sequence"/>
</dbReference>
<dbReference type="EMBL" id="SELW01000222">
    <property type="protein sequence ID" value="TID29891.1"/>
    <property type="molecule type" value="Genomic_DNA"/>
</dbReference>
<sequence>MSYQQQVPPQSYYQQQPPQGYYTPDQSYPYAQQGYAQQPPPVVYVQQPPEQRSNNDDCITACIASLCVLKHCPPPTYDTGCTHCSPPPESLATLKSVPEDVSRTFPPLNRLVVHASGLHDYNEWPRKVEALPTMAKLQKLGRGNGNMIVMSSLPGNDLLLWPDAQRVKIDLTNDDTIKSFFTAINKDETVDGLPGITVSSIDKPVILICAHKQRDNRCGVIGTMIHDEFERVLENENIDAHLGIVSHVGGHVYAGNVAVLKPDGTSVWYGLVRPSHVQGIVSATVVGNTVIEELCRQ</sequence>
<comment type="caution">
    <text evidence="6">The sequence shown here is derived from an EMBL/GenBank/DDBJ whole genome shotgun (WGS) entry which is preliminary data.</text>
</comment>
<name>A0A4T0X3F5_9ASCO</name>
<dbReference type="InterPro" id="IPR009737">
    <property type="entry name" value="Aim32/Apd1-like"/>
</dbReference>
<feature type="domain" description="Cysteine-rich transmembrane" evidence="5">
    <location>
        <begin position="43"/>
        <end position="68"/>
    </location>
</feature>
<keyword evidence="7" id="KW-1185">Reference proteome</keyword>
<gene>
    <name evidence="6" type="ORF">CANINC_001530</name>
</gene>
<evidence type="ECO:0000313" key="7">
    <source>
        <dbReference type="Proteomes" id="UP000307173"/>
    </source>
</evidence>
<evidence type="ECO:0000313" key="6">
    <source>
        <dbReference type="EMBL" id="TID29891.1"/>
    </source>
</evidence>
<comment type="similarity">
    <text evidence="2">Belongs to the CYSTM1 family.</text>
</comment>
<dbReference type="SUPFAM" id="SSF52833">
    <property type="entry name" value="Thioredoxin-like"/>
    <property type="match status" value="1"/>
</dbReference>
<evidence type="ECO:0000256" key="2">
    <source>
        <dbReference type="ARBA" id="ARBA00009444"/>
    </source>
</evidence>
<protein>
    <recommendedName>
        <fullName evidence="5">Cysteine-rich transmembrane domain-containing protein</fullName>
    </recommendedName>
</protein>
<dbReference type="PANTHER" id="PTHR31902">
    <property type="entry name" value="ACTIN PATCHES DISTAL PROTEIN 1"/>
    <property type="match status" value="1"/>
</dbReference>
<dbReference type="STRING" id="52247.A0A4T0X3F5"/>
<evidence type="ECO:0000256" key="1">
    <source>
        <dbReference type="ARBA" id="ARBA00004370"/>
    </source>
</evidence>
<dbReference type="Pfam" id="PF06999">
    <property type="entry name" value="Suc_Fer-like"/>
    <property type="match status" value="1"/>
</dbReference>
<organism evidence="6 7">
    <name type="scientific">Pichia inconspicua</name>
    <dbReference type="NCBI Taxonomy" id="52247"/>
    <lineage>
        <taxon>Eukaryota</taxon>
        <taxon>Fungi</taxon>
        <taxon>Dikarya</taxon>
        <taxon>Ascomycota</taxon>
        <taxon>Saccharomycotina</taxon>
        <taxon>Pichiomycetes</taxon>
        <taxon>Pichiales</taxon>
        <taxon>Pichiaceae</taxon>
        <taxon>Pichia</taxon>
    </lineage>
</organism>
<dbReference type="CDD" id="cd03062">
    <property type="entry name" value="TRX_Fd_Sucrase"/>
    <property type="match status" value="1"/>
</dbReference>
<dbReference type="OrthoDB" id="10253744at2759"/>
<dbReference type="PANTHER" id="PTHR31902:SF14">
    <property type="entry name" value="ACTIN PATCHES DISTAL PROTEIN 1"/>
    <property type="match status" value="1"/>
</dbReference>
<dbReference type="InterPro" id="IPR028144">
    <property type="entry name" value="CYSTM_dom"/>
</dbReference>
<dbReference type="Gene3D" id="3.40.30.10">
    <property type="entry name" value="Glutaredoxin"/>
    <property type="match status" value="1"/>
</dbReference>
<evidence type="ECO:0000259" key="5">
    <source>
        <dbReference type="Pfam" id="PF12734"/>
    </source>
</evidence>
<feature type="region of interest" description="Disordered" evidence="4">
    <location>
        <begin position="1"/>
        <end position="34"/>
    </location>
</feature>
<reference evidence="6 7" key="1">
    <citation type="journal article" date="2019" name="Front. Genet.">
        <title>Whole-Genome Sequencing of the Opportunistic Yeast Pathogen Candida inconspicua Uncovers Its Hybrid Origin.</title>
        <authorList>
            <person name="Mixao V."/>
            <person name="Hansen A.P."/>
            <person name="Saus E."/>
            <person name="Boekhout T."/>
            <person name="Lass-Florl C."/>
            <person name="Gabaldon T."/>
        </authorList>
    </citation>
    <scope>NUCLEOTIDE SEQUENCE [LARGE SCALE GENOMIC DNA]</scope>
    <source>
        <strain evidence="6 7">CBS 180</strain>
    </source>
</reference>
<proteinExistence type="inferred from homology"/>
<comment type="subcellular location">
    <subcellularLocation>
        <location evidence="1">Membrane</location>
    </subcellularLocation>
</comment>
<keyword evidence="3" id="KW-0472">Membrane</keyword>
<accession>A0A4T0X3F5</accession>
<dbReference type="InterPro" id="IPR036249">
    <property type="entry name" value="Thioredoxin-like_sf"/>
</dbReference>